<evidence type="ECO:0000313" key="13">
    <source>
        <dbReference type="EMBL" id="TPP06984.1"/>
    </source>
</evidence>
<dbReference type="GO" id="GO:0009103">
    <property type="term" value="P:lipopolysaccharide biosynthetic process"/>
    <property type="evidence" value="ECO:0007669"/>
    <property type="project" value="UniProtKB-KW"/>
</dbReference>
<evidence type="ECO:0000256" key="4">
    <source>
        <dbReference type="ARBA" id="ARBA00022519"/>
    </source>
</evidence>
<evidence type="ECO:0000256" key="8">
    <source>
        <dbReference type="ARBA" id="ARBA00022989"/>
    </source>
</evidence>
<evidence type="ECO:0000256" key="10">
    <source>
        <dbReference type="ARBA" id="ARBA00023136"/>
    </source>
</evidence>
<keyword evidence="10 11" id="KW-0472">Membrane</keyword>
<dbReference type="InterPro" id="IPR000390">
    <property type="entry name" value="Small_drug/metabolite_transptr"/>
</dbReference>
<feature type="transmembrane region" description="Helical" evidence="11">
    <location>
        <begin position="101"/>
        <end position="122"/>
    </location>
</feature>
<keyword evidence="2" id="KW-1003">Cell membrane</keyword>
<feature type="transmembrane region" description="Helical" evidence="11">
    <location>
        <begin position="77"/>
        <end position="95"/>
    </location>
</feature>
<evidence type="ECO:0000256" key="9">
    <source>
        <dbReference type="ARBA" id="ARBA00023098"/>
    </source>
</evidence>
<proteinExistence type="predicted"/>
<dbReference type="SUPFAM" id="SSF103481">
    <property type="entry name" value="Multidrug resistance efflux transporter EmrE"/>
    <property type="match status" value="1"/>
</dbReference>
<name>A0A504TWW2_9HYPH</name>
<dbReference type="GO" id="GO:0009245">
    <property type="term" value="P:lipid A biosynthetic process"/>
    <property type="evidence" value="ECO:0007669"/>
    <property type="project" value="UniProtKB-KW"/>
</dbReference>
<dbReference type="PANTHER" id="PTHR30561:SF9">
    <property type="entry name" value="4-AMINO-4-DEOXY-L-ARABINOSE-PHOSPHOUNDECAPRENOL FLIPPASE SUBUNIT ARNF-RELATED"/>
    <property type="match status" value="1"/>
</dbReference>
<keyword evidence="9" id="KW-0443">Lipid metabolism</keyword>
<keyword evidence="8 11" id="KW-1133">Transmembrane helix</keyword>
<dbReference type="Gene3D" id="1.10.3730.20">
    <property type="match status" value="1"/>
</dbReference>
<dbReference type="Proteomes" id="UP000316429">
    <property type="component" value="Unassembled WGS sequence"/>
</dbReference>
<dbReference type="OrthoDB" id="8454050at2"/>
<dbReference type="GO" id="GO:0005886">
    <property type="term" value="C:plasma membrane"/>
    <property type="evidence" value="ECO:0007669"/>
    <property type="project" value="UniProtKB-SubCell"/>
</dbReference>
<evidence type="ECO:0000256" key="1">
    <source>
        <dbReference type="ARBA" id="ARBA00004651"/>
    </source>
</evidence>
<dbReference type="EMBL" id="VFYP01000002">
    <property type="protein sequence ID" value="TPP06984.1"/>
    <property type="molecule type" value="Genomic_DNA"/>
</dbReference>
<keyword evidence="14" id="KW-1185">Reference proteome</keyword>
<sequence>MTYVLILFSVCLSAFSQVILRFGMTRPDVAEALAGGASPLQAIGAIARSPFVIGGLACYGFGAIVWLLVLSRIPVSHAYPFVSLGIVLTALAGVVALGESISLTACLGILLIISGILCIAVGR</sequence>
<evidence type="ECO:0000256" key="11">
    <source>
        <dbReference type="SAM" id="Phobius"/>
    </source>
</evidence>
<keyword evidence="7" id="KW-0448">Lipopolysaccharide biosynthesis</keyword>
<evidence type="ECO:0000313" key="14">
    <source>
        <dbReference type="Proteomes" id="UP000316429"/>
    </source>
</evidence>
<comment type="subcellular location">
    <subcellularLocation>
        <location evidence="1">Cell membrane</location>
        <topology evidence="1">Multi-pass membrane protein</topology>
    </subcellularLocation>
</comment>
<protein>
    <submittedName>
        <fullName evidence="13">Small multi-drug resistant family protein</fullName>
    </submittedName>
</protein>
<evidence type="ECO:0000256" key="6">
    <source>
        <dbReference type="ARBA" id="ARBA00022692"/>
    </source>
</evidence>
<feature type="domain" description="EamA" evidence="12">
    <location>
        <begin position="50"/>
        <end position="120"/>
    </location>
</feature>
<keyword evidence="6 11" id="KW-0812">Transmembrane</keyword>
<feature type="transmembrane region" description="Helical" evidence="11">
    <location>
        <begin position="51"/>
        <end position="70"/>
    </location>
</feature>
<comment type="caution">
    <text evidence="13">The sequence shown here is derived from an EMBL/GenBank/DDBJ whole genome shotgun (WGS) entry which is preliminary data.</text>
</comment>
<dbReference type="RefSeq" id="WP_140829431.1">
    <property type="nucleotide sequence ID" value="NZ_VFYP01000002.1"/>
</dbReference>
<dbReference type="GO" id="GO:0022857">
    <property type="term" value="F:transmembrane transporter activity"/>
    <property type="evidence" value="ECO:0007669"/>
    <property type="project" value="InterPro"/>
</dbReference>
<evidence type="ECO:0000259" key="12">
    <source>
        <dbReference type="Pfam" id="PF00892"/>
    </source>
</evidence>
<gene>
    <name evidence="13" type="ORF">FJQ55_15065</name>
</gene>
<reference evidence="13 14" key="1">
    <citation type="submission" date="2019-06" db="EMBL/GenBank/DDBJ databases">
        <title>Rhizobium sp. CL12 isolated from roots of soybean.</title>
        <authorList>
            <person name="Wang C."/>
        </authorList>
    </citation>
    <scope>NUCLEOTIDE SEQUENCE [LARGE SCALE GENOMIC DNA]</scope>
    <source>
        <strain evidence="13 14">CL12</strain>
    </source>
</reference>
<keyword evidence="3" id="KW-0444">Lipid biosynthesis</keyword>
<dbReference type="PANTHER" id="PTHR30561">
    <property type="entry name" value="SMR FAMILY PROTON-DEPENDENT DRUG EFFLUX TRANSPORTER SUGE"/>
    <property type="match status" value="1"/>
</dbReference>
<evidence type="ECO:0000256" key="7">
    <source>
        <dbReference type="ARBA" id="ARBA00022985"/>
    </source>
</evidence>
<dbReference type="InterPro" id="IPR037185">
    <property type="entry name" value="EmrE-like"/>
</dbReference>
<dbReference type="InterPro" id="IPR000620">
    <property type="entry name" value="EamA_dom"/>
</dbReference>
<organism evidence="13 14">
    <name type="scientific">Rhizobium glycinendophyticum</name>
    <dbReference type="NCBI Taxonomy" id="2589807"/>
    <lineage>
        <taxon>Bacteria</taxon>
        <taxon>Pseudomonadati</taxon>
        <taxon>Pseudomonadota</taxon>
        <taxon>Alphaproteobacteria</taxon>
        <taxon>Hyphomicrobiales</taxon>
        <taxon>Rhizobiaceae</taxon>
        <taxon>Rhizobium/Agrobacterium group</taxon>
        <taxon>Rhizobium</taxon>
    </lineage>
</organism>
<dbReference type="AlphaFoldDB" id="A0A504TWW2"/>
<evidence type="ECO:0000256" key="2">
    <source>
        <dbReference type="ARBA" id="ARBA00022475"/>
    </source>
</evidence>
<keyword evidence="4" id="KW-0997">Cell inner membrane</keyword>
<evidence type="ECO:0000256" key="5">
    <source>
        <dbReference type="ARBA" id="ARBA00022556"/>
    </source>
</evidence>
<evidence type="ECO:0000256" key="3">
    <source>
        <dbReference type="ARBA" id="ARBA00022516"/>
    </source>
</evidence>
<dbReference type="Pfam" id="PF00892">
    <property type="entry name" value="EamA"/>
    <property type="match status" value="1"/>
</dbReference>
<accession>A0A504TWW2</accession>
<keyword evidence="5" id="KW-0441">Lipid A biosynthesis</keyword>